<comment type="similarity">
    <text evidence="6">Belongs to the glycosyl hydrolase 24 family.</text>
</comment>
<evidence type="ECO:0000313" key="8">
    <source>
        <dbReference type="EMBL" id="MBA8886137.1"/>
    </source>
</evidence>
<evidence type="ECO:0000256" key="1">
    <source>
        <dbReference type="ARBA" id="ARBA00000632"/>
    </source>
</evidence>
<dbReference type="InterPro" id="IPR043688">
    <property type="entry name" value="SAR_endolysin-like"/>
</dbReference>
<keyword evidence="5 6" id="KW-0326">Glycosidase</keyword>
<proteinExistence type="inferred from homology"/>
<protein>
    <recommendedName>
        <fullName evidence="6">Lysozyme</fullName>
        <ecNumber evidence="6">3.2.1.17</ecNumber>
    </recommendedName>
</protein>
<keyword evidence="9" id="KW-1185">Reference proteome</keyword>
<keyword evidence="7" id="KW-0732">Signal</keyword>
<evidence type="ECO:0000256" key="5">
    <source>
        <dbReference type="ARBA" id="ARBA00023295"/>
    </source>
</evidence>
<feature type="signal peptide" evidence="7">
    <location>
        <begin position="1"/>
        <end position="23"/>
    </location>
</feature>
<dbReference type="InterPro" id="IPR051018">
    <property type="entry name" value="Bacteriophage_GH24"/>
</dbReference>
<dbReference type="InterPro" id="IPR034690">
    <property type="entry name" value="Endolysin_T4_type"/>
</dbReference>
<dbReference type="EC" id="3.2.1.17" evidence="6"/>
<evidence type="ECO:0000256" key="6">
    <source>
        <dbReference type="RuleBase" id="RU003788"/>
    </source>
</evidence>
<reference evidence="8 9" key="1">
    <citation type="submission" date="2020-07" db="EMBL/GenBank/DDBJ databases">
        <title>Genomic Encyclopedia of Type Strains, Phase IV (KMG-V): Genome sequencing to study the core and pangenomes of soil and plant-associated prokaryotes.</title>
        <authorList>
            <person name="Whitman W."/>
        </authorList>
    </citation>
    <scope>NUCLEOTIDE SEQUENCE [LARGE SCALE GENOMIC DNA]</scope>
    <source>
        <strain evidence="8 9">RH2WT43</strain>
    </source>
</reference>
<dbReference type="GO" id="GO:0009253">
    <property type="term" value="P:peptidoglycan catabolic process"/>
    <property type="evidence" value="ECO:0007669"/>
    <property type="project" value="InterPro"/>
</dbReference>
<accession>A0A839EPA8</accession>
<dbReference type="Pfam" id="PF00959">
    <property type="entry name" value="Phage_lysozyme"/>
    <property type="match status" value="1"/>
</dbReference>
<name>A0A839EPA8_9GAMM</name>
<dbReference type="GO" id="GO:0042742">
    <property type="term" value="P:defense response to bacterium"/>
    <property type="evidence" value="ECO:0007669"/>
    <property type="project" value="UniProtKB-KW"/>
</dbReference>
<dbReference type="PANTHER" id="PTHR38107">
    <property type="match status" value="1"/>
</dbReference>
<dbReference type="InterPro" id="IPR023347">
    <property type="entry name" value="Lysozyme_dom_sf"/>
</dbReference>
<dbReference type="HAMAP" id="MF_04136">
    <property type="entry name" value="SAR_ENDOLYSIN"/>
    <property type="match status" value="1"/>
</dbReference>
<keyword evidence="2 6" id="KW-0929">Antimicrobial</keyword>
<dbReference type="GO" id="GO:0031640">
    <property type="term" value="P:killing of cells of another organism"/>
    <property type="evidence" value="ECO:0007669"/>
    <property type="project" value="UniProtKB-KW"/>
</dbReference>
<evidence type="ECO:0000313" key="9">
    <source>
        <dbReference type="Proteomes" id="UP000550401"/>
    </source>
</evidence>
<dbReference type="GO" id="GO:0003796">
    <property type="term" value="F:lysozyme activity"/>
    <property type="evidence" value="ECO:0007669"/>
    <property type="project" value="UniProtKB-EC"/>
</dbReference>
<dbReference type="InterPro" id="IPR002196">
    <property type="entry name" value="Glyco_hydro_24"/>
</dbReference>
<evidence type="ECO:0000256" key="3">
    <source>
        <dbReference type="ARBA" id="ARBA00022638"/>
    </source>
</evidence>
<dbReference type="InterPro" id="IPR023346">
    <property type="entry name" value="Lysozyme-like_dom_sf"/>
</dbReference>
<dbReference type="RefSeq" id="WP_220484279.1">
    <property type="nucleotide sequence ID" value="NZ_JACGXL010000001.1"/>
</dbReference>
<feature type="chain" id="PRO_5032432602" description="Lysozyme" evidence="7">
    <location>
        <begin position="24"/>
        <end position="166"/>
    </location>
</feature>
<dbReference type="AlphaFoldDB" id="A0A839EPA8"/>
<comment type="caution">
    <text evidence="8">The sequence shown here is derived from an EMBL/GenBank/DDBJ whole genome shotgun (WGS) entry which is preliminary data.</text>
</comment>
<gene>
    <name evidence="8" type="ORF">FHW12_000328</name>
</gene>
<keyword evidence="4 6" id="KW-0378">Hydrolase</keyword>
<dbReference type="EMBL" id="JACGXL010000001">
    <property type="protein sequence ID" value="MBA8886137.1"/>
    <property type="molecule type" value="Genomic_DNA"/>
</dbReference>
<dbReference type="Proteomes" id="UP000550401">
    <property type="component" value="Unassembled WGS sequence"/>
</dbReference>
<sequence length="166" mass="17822">MKQKLTAGVMSAVLAVASPCVMWFEGMVPHTYRDPVGIPTACYGHTGPDVTLGRSYSADECRRLLDGDLAEAYAAVAQCVRVPVEPYEAAAMVSFAFNAGGHAFCGSTMLRLVNAGADGAVFCQQLMRWTKATVPVIGVKVELPGLVKRRTAEREMCLGHDWKPTA</sequence>
<evidence type="ECO:0000256" key="4">
    <source>
        <dbReference type="ARBA" id="ARBA00022801"/>
    </source>
</evidence>
<dbReference type="GO" id="GO:0016998">
    <property type="term" value="P:cell wall macromolecule catabolic process"/>
    <property type="evidence" value="ECO:0007669"/>
    <property type="project" value="InterPro"/>
</dbReference>
<evidence type="ECO:0000256" key="2">
    <source>
        <dbReference type="ARBA" id="ARBA00022529"/>
    </source>
</evidence>
<organism evidence="8 9">
    <name type="scientific">Dokdonella fugitiva</name>
    <dbReference type="NCBI Taxonomy" id="328517"/>
    <lineage>
        <taxon>Bacteria</taxon>
        <taxon>Pseudomonadati</taxon>
        <taxon>Pseudomonadota</taxon>
        <taxon>Gammaproteobacteria</taxon>
        <taxon>Lysobacterales</taxon>
        <taxon>Rhodanobacteraceae</taxon>
        <taxon>Dokdonella</taxon>
    </lineage>
</organism>
<keyword evidence="3 6" id="KW-0081">Bacteriolytic enzyme</keyword>
<dbReference type="PANTHER" id="PTHR38107:SF3">
    <property type="entry name" value="LYSOZYME RRRD-RELATED"/>
    <property type="match status" value="1"/>
</dbReference>
<dbReference type="Gene3D" id="1.10.530.40">
    <property type="match status" value="1"/>
</dbReference>
<dbReference type="SUPFAM" id="SSF53955">
    <property type="entry name" value="Lysozyme-like"/>
    <property type="match status" value="1"/>
</dbReference>
<dbReference type="CDD" id="cd16900">
    <property type="entry name" value="endolysin_R21-like"/>
    <property type="match status" value="1"/>
</dbReference>
<dbReference type="HAMAP" id="MF_04110">
    <property type="entry name" value="ENDOLYSIN_T4"/>
    <property type="match status" value="1"/>
</dbReference>
<evidence type="ECO:0000256" key="7">
    <source>
        <dbReference type="SAM" id="SignalP"/>
    </source>
</evidence>
<comment type="catalytic activity">
    <reaction evidence="1 6">
        <text>Hydrolysis of (1-&gt;4)-beta-linkages between N-acetylmuramic acid and N-acetyl-D-glucosamine residues in a peptidoglycan and between N-acetyl-D-glucosamine residues in chitodextrins.</text>
        <dbReference type="EC" id="3.2.1.17"/>
    </reaction>
</comment>